<protein>
    <submittedName>
        <fullName evidence="2">Uncharacterized protein</fullName>
    </submittedName>
</protein>
<dbReference type="AlphaFoldDB" id="A0A5B0S8L3"/>
<feature type="compositionally biased region" description="Basic and acidic residues" evidence="1">
    <location>
        <begin position="30"/>
        <end position="40"/>
    </location>
</feature>
<evidence type="ECO:0000313" key="2">
    <source>
        <dbReference type="EMBL" id="KAA1133453.1"/>
    </source>
</evidence>
<evidence type="ECO:0000256" key="1">
    <source>
        <dbReference type="SAM" id="MobiDB-lite"/>
    </source>
</evidence>
<gene>
    <name evidence="2" type="ORF">PGTUg99_014082</name>
</gene>
<accession>A0A5B0S8L3</accession>
<name>A0A5B0S8L3_PUCGR</name>
<feature type="compositionally biased region" description="Basic and acidic residues" evidence="1">
    <location>
        <begin position="67"/>
        <end position="81"/>
    </location>
</feature>
<dbReference type="EMBL" id="VDEP01000071">
    <property type="protein sequence ID" value="KAA1133453.1"/>
    <property type="molecule type" value="Genomic_DNA"/>
</dbReference>
<feature type="region of interest" description="Disordered" evidence="1">
    <location>
        <begin position="55"/>
        <end position="100"/>
    </location>
</feature>
<dbReference type="Proteomes" id="UP000325313">
    <property type="component" value="Unassembled WGS sequence"/>
</dbReference>
<feature type="region of interest" description="Disordered" evidence="1">
    <location>
        <begin position="1"/>
        <end position="40"/>
    </location>
</feature>
<organism evidence="2 3">
    <name type="scientific">Puccinia graminis f. sp. tritici</name>
    <dbReference type="NCBI Taxonomy" id="56615"/>
    <lineage>
        <taxon>Eukaryota</taxon>
        <taxon>Fungi</taxon>
        <taxon>Dikarya</taxon>
        <taxon>Basidiomycota</taxon>
        <taxon>Pucciniomycotina</taxon>
        <taxon>Pucciniomycetes</taxon>
        <taxon>Pucciniales</taxon>
        <taxon>Pucciniaceae</taxon>
        <taxon>Puccinia</taxon>
    </lineage>
</organism>
<proteinExistence type="predicted"/>
<sequence length="100" mass="11092">MQSLWKTNREVQPAQKKGRKPPGLRGLYSLEDREPPGLRDRIVSKTGSLLAFETVQSRTTGGIPPGLRDRTVSEDGRDSSRPSRLLHSQRPGDALPVFEA</sequence>
<reference evidence="2 3" key="1">
    <citation type="submission" date="2019-05" db="EMBL/GenBank/DDBJ databases">
        <title>Emergence of the Ug99 lineage of the wheat stem rust pathogen through somatic hybridization.</title>
        <authorList>
            <person name="Li F."/>
            <person name="Upadhyaya N.M."/>
            <person name="Sperschneider J."/>
            <person name="Matny O."/>
            <person name="Nguyen-Phuc H."/>
            <person name="Mago R."/>
            <person name="Raley C."/>
            <person name="Miller M.E."/>
            <person name="Silverstein K.A.T."/>
            <person name="Henningsen E."/>
            <person name="Hirsch C.D."/>
            <person name="Visser B."/>
            <person name="Pretorius Z.A."/>
            <person name="Steffenson B.J."/>
            <person name="Schwessinger B."/>
            <person name="Dodds P.N."/>
            <person name="Figueroa M."/>
        </authorList>
    </citation>
    <scope>NUCLEOTIDE SEQUENCE [LARGE SCALE GENOMIC DNA]</scope>
    <source>
        <strain evidence="2 3">Ug99</strain>
    </source>
</reference>
<comment type="caution">
    <text evidence="2">The sequence shown here is derived from an EMBL/GenBank/DDBJ whole genome shotgun (WGS) entry which is preliminary data.</text>
</comment>
<evidence type="ECO:0000313" key="3">
    <source>
        <dbReference type="Proteomes" id="UP000325313"/>
    </source>
</evidence>